<sequence>MLPQSFTDKMKIMLQGEYDDFIASYERPRKFGLRVNGLKLTAAAFAELSLLSDRLTRVPWEQGAFYYEEADRPGKHPHYHAGLYYIQEPSAMVPAELLG</sequence>
<dbReference type="Pfam" id="PF17125">
    <property type="entry name" value="Methyltr_RsmF_N"/>
    <property type="match status" value="1"/>
</dbReference>
<evidence type="ECO:0000259" key="1">
    <source>
        <dbReference type="Pfam" id="PF17125"/>
    </source>
</evidence>
<dbReference type="Gene3D" id="3.30.70.1170">
    <property type="entry name" value="Sun protein, domain 3"/>
    <property type="match status" value="1"/>
</dbReference>
<protein>
    <submittedName>
        <fullName evidence="2">rRNA cytosine-C5-methyltransferase</fullName>
    </submittedName>
</protein>
<reference evidence="2 3" key="1">
    <citation type="submission" date="2021-07" db="EMBL/GenBank/DDBJ databases">
        <title>Paenibacillus radiodurans sp. nov., isolated from the southeastern edge of Tengger Desert.</title>
        <authorList>
            <person name="Zhang G."/>
        </authorList>
    </citation>
    <scope>NUCLEOTIDE SEQUENCE [LARGE SCALE GENOMIC DNA]</scope>
    <source>
        <strain evidence="2 3">CCM 7311</strain>
    </source>
</reference>
<feature type="non-terminal residue" evidence="2">
    <location>
        <position position="99"/>
    </location>
</feature>
<dbReference type="Proteomes" id="UP001519887">
    <property type="component" value="Unassembled WGS sequence"/>
</dbReference>
<evidence type="ECO:0000313" key="3">
    <source>
        <dbReference type="Proteomes" id="UP001519887"/>
    </source>
</evidence>
<keyword evidence="3" id="KW-1185">Reference proteome</keyword>
<comment type="caution">
    <text evidence="2">The sequence shown here is derived from an EMBL/GenBank/DDBJ whole genome shotgun (WGS) entry which is preliminary data.</text>
</comment>
<dbReference type="EMBL" id="JAHZIK010000869">
    <property type="protein sequence ID" value="MBW7457492.1"/>
    <property type="molecule type" value="Genomic_DNA"/>
</dbReference>
<accession>A0ABS7C979</accession>
<feature type="domain" description="Ribosomal RNA small subunit methyltransferase F N-terminal" evidence="1">
    <location>
        <begin position="2"/>
        <end position="89"/>
    </location>
</feature>
<gene>
    <name evidence="2" type="ORF">K0U00_25960</name>
</gene>
<proteinExistence type="predicted"/>
<dbReference type="InterPro" id="IPR031341">
    <property type="entry name" value="Methyltr_RsmF_N"/>
</dbReference>
<evidence type="ECO:0000313" key="2">
    <source>
        <dbReference type="EMBL" id="MBW7457492.1"/>
    </source>
</evidence>
<name>A0ABS7C979_9BACL</name>
<organism evidence="2 3">
    <name type="scientific">Paenibacillus sepulcri</name>
    <dbReference type="NCBI Taxonomy" id="359917"/>
    <lineage>
        <taxon>Bacteria</taxon>
        <taxon>Bacillati</taxon>
        <taxon>Bacillota</taxon>
        <taxon>Bacilli</taxon>
        <taxon>Bacillales</taxon>
        <taxon>Paenibacillaceae</taxon>
        <taxon>Paenibacillus</taxon>
    </lineage>
</organism>